<evidence type="ECO:0000313" key="4">
    <source>
        <dbReference type="EMBL" id="AZK44204.1"/>
    </source>
</evidence>
<evidence type="ECO:0000256" key="2">
    <source>
        <dbReference type="ARBA" id="ARBA00022448"/>
    </source>
</evidence>
<dbReference type="PANTHER" id="PTHR42953">
    <property type="entry name" value="HIGH-AFFINITY ZINC UPTAKE SYSTEM PROTEIN ZNUA-RELATED"/>
    <property type="match status" value="1"/>
</dbReference>
<proteinExistence type="inferred from homology"/>
<dbReference type="KEGG" id="eri:EEI45_05085"/>
<accession>A0A3S8RMM6</accession>
<keyword evidence="2" id="KW-0813">Transport</keyword>
<reference evidence="4 5" key="1">
    <citation type="journal article" date="2020" name="Int. J. Syst. Evol. Microbiol.">
        <title>Description of Erysipelothrix piscisicarius sp. nov., an emergent fish pathogen, and assessment of virulence using a tiger barb (Puntigrus tetrazona) infection model.</title>
        <authorList>
            <person name="Pomaranski E.K."/>
            <person name="Griffin M.J."/>
            <person name="Camus A.C."/>
            <person name="Armwood A.R."/>
            <person name="Shelley J."/>
            <person name="Waldbieser G.C."/>
            <person name="LaFrentz B.R."/>
            <person name="Garcia J.C."/>
            <person name="Yanong R."/>
            <person name="Soto E."/>
        </authorList>
    </citation>
    <scope>NUCLEOTIDE SEQUENCE [LARGE SCALE GENOMIC DNA]</scope>
    <source>
        <strain evidence="4 5">15TAL0474</strain>
    </source>
</reference>
<evidence type="ECO:0000256" key="3">
    <source>
        <dbReference type="ARBA" id="ARBA00022729"/>
    </source>
</evidence>
<dbReference type="EMBL" id="CP034234">
    <property type="protein sequence ID" value="AZK44204.1"/>
    <property type="molecule type" value="Genomic_DNA"/>
</dbReference>
<dbReference type="PANTHER" id="PTHR42953:SF3">
    <property type="entry name" value="HIGH-AFFINITY ZINC UPTAKE SYSTEM PROTEIN ZNUA"/>
    <property type="match status" value="1"/>
</dbReference>
<dbReference type="PROSITE" id="PS51257">
    <property type="entry name" value="PROKAR_LIPOPROTEIN"/>
    <property type="match status" value="1"/>
</dbReference>
<dbReference type="Pfam" id="PF01297">
    <property type="entry name" value="ZnuA"/>
    <property type="match status" value="1"/>
</dbReference>
<gene>
    <name evidence="4" type="ORF">EEI45_05085</name>
</gene>
<dbReference type="Gene3D" id="3.40.50.1980">
    <property type="entry name" value="Nitrogenase molybdenum iron protein domain"/>
    <property type="match status" value="2"/>
</dbReference>
<keyword evidence="5" id="KW-1185">Reference proteome</keyword>
<dbReference type="GO" id="GO:0046872">
    <property type="term" value="F:metal ion binding"/>
    <property type="evidence" value="ECO:0007669"/>
    <property type="project" value="InterPro"/>
</dbReference>
<sequence>MKRLMSKILVLVIILGTLSGCVPRSRNVIVTNYPIQFLVERLAGERVNVQRIDTGLIPQQATVKDDFQEIIKKADTIFYINELQPYWQLYLDDLQNSKLQMIDLSERSMLYPFKRYTNVVVDGQSHAIESAYYESEAFAAVDQYDKDPFLWMDPLAMTSMARTIKDWLVQTYPDEEAYFTEQFEVLEVELTGLQAQYQLLRDSEKGIKFVSMTPSFGNWQKSYNIGVYPATLSKYGVLPDEEMLNAIRSRIAKDGVQYIAYEENMPEEYVKLFNQLKTEFNLTQIELSNLYNLSDKDIEANYDYIAKMRLNLETLETIAK</sequence>
<evidence type="ECO:0000313" key="5">
    <source>
        <dbReference type="Proteomes" id="UP000278804"/>
    </source>
</evidence>
<dbReference type="InterPro" id="IPR050492">
    <property type="entry name" value="Bact_metal-bind_prot9"/>
</dbReference>
<dbReference type="SUPFAM" id="SSF53807">
    <property type="entry name" value="Helical backbone' metal receptor"/>
    <property type="match status" value="1"/>
</dbReference>
<organism evidence="4 5">
    <name type="scientific">Erysipelothrix piscisicarius</name>
    <dbReference type="NCBI Taxonomy" id="2485784"/>
    <lineage>
        <taxon>Bacteria</taxon>
        <taxon>Bacillati</taxon>
        <taxon>Bacillota</taxon>
        <taxon>Erysipelotrichia</taxon>
        <taxon>Erysipelotrichales</taxon>
        <taxon>Erysipelotrichaceae</taxon>
        <taxon>Erysipelothrix</taxon>
    </lineage>
</organism>
<evidence type="ECO:0000256" key="1">
    <source>
        <dbReference type="ARBA" id="ARBA00011028"/>
    </source>
</evidence>
<keyword evidence="3" id="KW-0732">Signal</keyword>
<comment type="similarity">
    <text evidence="1">Belongs to the bacterial solute-binding protein 9 family.</text>
</comment>
<dbReference type="AlphaFoldDB" id="A0A3S8RMM6"/>
<dbReference type="RefSeq" id="WP_125164382.1">
    <property type="nucleotide sequence ID" value="NZ_CP034234.1"/>
</dbReference>
<dbReference type="GO" id="GO:0030001">
    <property type="term" value="P:metal ion transport"/>
    <property type="evidence" value="ECO:0007669"/>
    <property type="project" value="InterPro"/>
</dbReference>
<name>A0A3S8RMM6_9FIRM</name>
<dbReference type="InterPro" id="IPR006127">
    <property type="entry name" value="ZnuA-like"/>
</dbReference>
<dbReference type="Proteomes" id="UP000278804">
    <property type="component" value="Chromosome"/>
</dbReference>
<protein>
    <submittedName>
        <fullName evidence="4">ABC transporter substrate-binding protein</fullName>
    </submittedName>
</protein>